<dbReference type="RefSeq" id="WP_088710323.1">
    <property type="nucleotide sequence ID" value="NZ_LSTO01000003.1"/>
</dbReference>
<name>A0A254T7G7_9BURK</name>
<dbReference type="Proteomes" id="UP000197535">
    <property type="component" value="Unassembled WGS sequence"/>
</dbReference>
<organism evidence="2 3">
    <name type="scientific">Noviherbaspirillum denitrificans</name>
    <dbReference type="NCBI Taxonomy" id="1968433"/>
    <lineage>
        <taxon>Bacteria</taxon>
        <taxon>Pseudomonadati</taxon>
        <taxon>Pseudomonadota</taxon>
        <taxon>Betaproteobacteria</taxon>
        <taxon>Burkholderiales</taxon>
        <taxon>Oxalobacteraceae</taxon>
        <taxon>Noviherbaspirillum</taxon>
    </lineage>
</organism>
<accession>A0A254T7G7</accession>
<keyword evidence="3" id="KW-1185">Reference proteome</keyword>
<feature type="compositionally biased region" description="Basic residues" evidence="1">
    <location>
        <begin position="82"/>
        <end position="91"/>
    </location>
</feature>
<gene>
    <name evidence="2" type="ORF">AYR66_00875</name>
</gene>
<evidence type="ECO:0000313" key="2">
    <source>
        <dbReference type="EMBL" id="OWW18596.1"/>
    </source>
</evidence>
<dbReference type="AlphaFoldDB" id="A0A254T7G7"/>
<feature type="region of interest" description="Disordered" evidence="1">
    <location>
        <begin position="76"/>
        <end position="113"/>
    </location>
</feature>
<evidence type="ECO:0000313" key="3">
    <source>
        <dbReference type="Proteomes" id="UP000197535"/>
    </source>
</evidence>
<sequence length="113" mass="11796">MSKPLASSIVIAAVLLNGCAVYESHPGYQVSASDYGHGPVTYYTTPPAYYVAPAPVYVGPPVYAAPVPSFSMQIQSGTGFRRGPHGPRQRLRSGNAAGSQVGGPGWTGSVWSR</sequence>
<comment type="caution">
    <text evidence="2">The sequence shown here is derived from an EMBL/GenBank/DDBJ whole genome shotgun (WGS) entry which is preliminary data.</text>
</comment>
<protein>
    <submittedName>
        <fullName evidence="2">Uncharacterized protein</fullName>
    </submittedName>
</protein>
<evidence type="ECO:0000256" key="1">
    <source>
        <dbReference type="SAM" id="MobiDB-lite"/>
    </source>
</evidence>
<dbReference type="EMBL" id="LSTO01000003">
    <property type="protein sequence ID" value="OWW18596.1"/>
    <property type="molecule type" value="Genomic_DNA"/>
</dbReference>
<proteinExistence type="predicted"/>
<reference evidence="2 3" key="1">
    <citation type="submission" date="2016-02" db="EMBL/GenBank/DDBJ databases">
        <authorList>
            <person name="Wen L."/>
            <person name="He K."/>
            <person name="Yang H."/>
        </authorList>
    </citation>
    <scope>NUCLEOTIDE SEQUENCE [LARGE SCALE GENOMIC DNA]</scope>
    <source>
        <strain evidence="2 3">TSA40</strain>
    </source>
</reference>